<evidence type="ECO:0000259" key="10">
    <source>
        <dbReference type="PROSITE" id="PS50016"/>
    </source>
</evidence>
<evidence type="ECO:0000256" key="5">
    <source>
        <dbReference type="ARBA" id="ARBA00023015"/>
    </source>
</evidence>
<keyword evidence="7" id="KW-0539">Nucleus</keyword>
<evidence type="ECO:0000256" key="7">
    <source>
        <dbReference type="ARBA" id="ARBA00023242"/>
    </source>
</evidence>
<dbReference type="InterPro" id="IPR001965">
    <property type="entry name" value="Znf_PHD"/>
</dbReference>
<reference evidence="12 13" key="1">
    <citation type="submission" date="2023-10" db="EMBL/GenBank/DDBJ databases">
        <authorList>
            <person name="Maclean D."/>
            <person name="Macfadyen A."/>
        </authorList>
    </citation>
    <scope>NUCLEOTIDE SEQUENCE [LARGE SCALE GENOMIC DNA]</scope>
</reference>
<feature type="region of interest" description="Disordered" evidence="9">
    <location>
        <begin position="1564"/>
        <end position="1594"/>
    </location>
</feature>
<evidence type="ECO:0000256" key="2">
    <source>
        <dbReference type="ARBA" id="ARBA00022723"/>
    </source>
</evidence>
<dbReference type="CDD" id="cd15515">
    <property type="entry name" value="PHD1_KDM5A_like"/>
    <property type="match status" value="1"/>
</dbReference>
<evidence type="ECO:0000313" key="12">
    <source>
        <dbReference type="EMBL" id="CAK0786114.1"/>
    </source>
</evidence>
<dbReference type="InterPro" id="IPR028941">
    <property type="entry name" value="WHIM2_dom"/>
</dbReference>
<name>A0AAV1IG87_9CHLO</name>
<feature type="domain" description="PHD-type" evidence="10">
    <location>
        <begin position="990"/>
        <end position="1041"/>
    </location>
</feature>
<feature type="region of interest" description="Disordered" evidence="9">
    <location>
        <begin position="417"/>
        <end position="491"/>
    </location>
</feature>
<feature type="compositionally biased region" description="Low complexity" evidence="9">
    <location>
        <begin position="565"/>
        <end position="575"/>
    </location>
</feature>
<dbReference type="PROSITE" id="PS50982">
    <property type="entry name" value="MBD"/>
    <property type="match status" value="1"/>
</dbReference>
<feature type="compositionally biased region" description="Low complexity" evidence="9">
    <location>
        <begin position="1341"/>
        <end position="1353"/>
    </location>
</feature>
<feature type="region of interest" description="Disordered" evidence="9">
    <location>
        <begin position="1"/>
        <end position="96"/>
    </location>
</feature>
<dbReference type="PANTHER" id="PTHR47162">
    <property type="entry name" value="OS02G0192300 PROTEIN"/>
    <property type="match status" value="1"/>
</dbReference>
<dbReference type="SMART" id="SM00249">
    <property type="entry name" value="PHD"/>
    <property type="match status" value="1"/>
</dbReference>
<feature type="compositionally biased region" description="Basic and acidic residues" evidence="9">
    <location>
        <begin position="1172"/>
        <end position="1195"/>
    </location>
</feature>
<evidence type="ECO:0000256" key="1">
    <source>
        <dbReference type="ARBA" id="ARBA00004123"/>
    </source>
</evidence>
<feature type="region of interest" description="Disordered" evidence="9">
    <location>
        <begin position="1172"/>
        <end position="1197"/>
    </location>
</feature>
<dbReference type="GO" id="GO:0005634">
    <property type="term" value="C:nucleus"/>
    <property type="evidence" value="ECO:0007669"/>
    <property type="project" value="UniProtKB-SubCell"/>
</dbReference>
<keyword evidence="6" id="KW-0804">Transcription</keyword>
<dbReference type="GO" id="GO:0008270">
    <property type="term" value="F:zinc ion binding"/>
    <property type="evidence" value="ECO:0007669"/>
    <property type="project" value="UniProtKB-KW"/>
</dbReference>
<evidence type="ECO:0000256" key="9">
    <source>
        <dbReference type="SAM" id="MobiDB-lite"/>
    </source>
</evidence>
<keyword evidence="5" id="KW-0805">Transcription regulation</keyword>
<keyword evidence="2" id="KW-0479">Metal-binding</keyword>
<feature type="compositionally biased region" description="Basic and acidic residues" evidence="9">
    <location>
        <begin position="53"/>
        <end position="62"/>
    </location>
</feature>
<dbReference type="GO" id="GO:0003677">
    <property type="term" value="F:DNA binding"/>
    <property type="evidence" value="ECO:0007669"/>
    <property type="project" value="InterPro"/>
</dbReference>
<accession>A0AAV1IG87</accession>
<feature type="compositionally biased region" description="Basic and acidic residues" evidence="9">
    <location>
        <begin position="433"/>
        <end position="469"/>
    </location>
</feature>
<keyword evidence="13" id="KW-1185">Reference proteome</keyword>
<comment type="caution">
    <text evidence="12">The sequence shown here is derived from an EMBL/GenBank/DDBJ whole genome shotgun (WGS) entry which is preliminary data.</text>
</comment>
<feature type="region of interest" description="Disordered" evidence="9">
    <location>
        <begin position="1126"/>
        <end position="1160"/>
    </location>
</feature>
<feature type="region of interest" description="Disordered" evidence="9">
    <location>
        <begin position="535"/>
        <end position="593"/>
    </location>
</feature>
<evidence type="ECO:0000256" key="4">
    <source>
        <dbReference type="ARBA" id="ARBA00022833"/>
    </source>
</evidence>
<feature type="region of interest" description="Disordered" evidence="9">
    <location>
        <begin position="269"/>
        <end position="300"/>
    </location>
</feature>
<dbReference type="InterPro" id="IPR019786">
    <property type="entry name" value="Zinc_finger_PHD-type_CS"/>
</dbReference>
<dbReference type="InterPro" id="IPR019787">
    <property type="entry name" value="Znf_PHD-finger"/>
</dbReference>
<feature type="region of interest" description="Disordered" evidence="9">
    <location>
        <begin position="1315"/>
        <end position="1392"/>
    </location>
</feature>
<dbReference type="Proteomes" id="UP001314263">
    <property type="component" value="Unassembled WGS sequence"/>
</dbReference>
<evidence type="ECO:0000256" key="8">
    <source>
        <dbReference type="PROSITE-ProRule" id="PRU00146"/>
    </source>
</evidence>
<dbReference type="PROSITE" id="PS51542">
    <property type="entry name" value="FYRN"/>
    <property type="match status" value="1"/>
</dbReference>
<feature type="region of interest" description="Disordered" evidence="9">
    <location>
        <begin position="115"/>
        <end position="137"/>
    </location>
</feature>
<dbReference type="InterPro" id="IPR003888">
    <property type="entry name" value="FYrich_N"/>
</dbReference>
<dbReference type="EMBL" id="CAUYUE010000014">
    <property type="protein sequence ID" value="CAK0786114.1"/>
    <property type="molecule type" value="Genomic_DNA"/>
</dbReference>
<dbReference type="SUPFAM" id="SSF54171">
    <property type="entry name" value="DNA-binding domain"/>
    <property type="match status" value="1"/>
</dbReference>
<feature type="compositionally biased region" description="Basic residues" evidence="9">
    <location>
        <begin position="1705"/>
        <end position="1720"/>
    </location>
</feature>
<dbReference type="Pfam" id="PF15613">
    <property type="entry name" value="WSD"/>
    <property type="match status" value="1"/>
</dbReference>
<keyword evidence="3 8" id="KW-0863">Zinc-finger</keyword>
<feature type="domain" description="MBD" evidence="11">
    <location>
        <begin position="58"/>
        <end position="132"/>
    </location>
</feature>
<feature type="compositionally biased region" description="Basic and acidic residues" evidence="9">
    <location>
        <begin position="576"/>
        <end position="591"/>
    </location>
</feature>
<evidence type="ECO:0000256" key="6">
    <source>
        <dbReference type="ARBA" id="ARBA00023163"/>
    </source>
</evidence>
<evidence type="ECO:0000256" key="3">
    <source>
        <dbReference type="ARBA" id="ARBA00022771"/>
    </source>
</evidence>
<feature type="compositionally biased region" description="Low complexity" evidence="9">
    <location>
        <begin position="271"/>
        <end position="280"/>
    </location>
</feature>
<protein>
    <submittedName>
        <fullName evidence="12">Uncharacterized protein</fullName>
    </submittedName>
</protein>
<dbReference type="PROSITE" id="PS01359">
    <property type="entry name" value="ZF_PHD_1"/>
    <property type="match status" value="1"/>
</dbReference>
<feature type="region of interest" description="Disordered" evidence="9">
    <location>
        <begin position="954"/>
        <end position="973"/>
    </location>
</feature>
<keyword evidence="4" id="KW-0862">Zinc</keyword>
<feature type="compositionally biased region" description="Basic and acidic residues" evidence="9">
    <location>
        <begin position="535"/>
        <end position="554"/>
    </location>
</feature>
<sequence length="1732" mass="187899">MDEDQQMSAASPAAELTGQAGTTDTSKGPPAQTDEHAAPSAKSPGKEPNTAQLRDRLKDDIVSRGGQWNEGWKVESRMRTTGTTAGSWDSYYRSPSGKKFRSRTEALKSLGLVEDKGMGNLPKTSPGRAPKAARDQRLSHAEALTKAKADAAEAQLQLPFKLSSGVRIVKLGEIDFRQTYHTETQLWPVKFLSRAGVPEDPTHSKLLNKILPGGEEGPLFTVSTKISLGNSSEETVLLSSSRHPDDAWRKLADLQKSAQDDHAADLKTGTASDAAAAAPAENGVDEAGSGAGQKQDVSMAPRQLTISEQLAAAAARPVLNKPMVAPRSPSGSAVHAHSKHGKLLVLPNGHAMPSHIRDWLVKLPDLSGLWGMERFGLTDIRVLKALEGLEGVEQCALYRLIEERSTAAAEKARLEKLVQSKSKQASKVAVRQAGKELSKEDKQKARETAQMEKQASREGKKRARDDSKPAKASGRSDPAAKKPKKGMQAAKLNGNKAETILAMLSSGDTSQRGPLTVEGHVARVMKKLLDQMDKWEEKQEAAREKKEARQKDKQVQLAQKTGKQPAPAAESLAKPEASKEEEKKFGVEDSKLPGASALPPVPLPVGAGALPPSVFSGIVEIWSFMSRFEDVLELPRVPSIPEIELAFAGPHQNKSPTTAVVMHMLRQLVGEVFDAAIFVASEKDADLRYNEVRGAFLPVKEDTWQEVVRRLFLLVGTAALVACKAGSGGVDVALGPNVGCSPLGLLGPAAILHGLVAGPGTEDPRMTTAALPVGACSSATEALMARQDGCTYAGAAQLLQQVDTAEAELADTDKDAAVQLSCRRILLQLTMLKGSKDGFAEATSPLCFNGSKAAAAARSAKPLDLMIVANRLDAGYYAAISQDPLDAFASDVTGALENYRVAVRRSGTEFAASMAEKKSSDLADVALTVLKSLVEEHKTRLAKQAQLREGLVNSGSASIDGQRGNGETEPELNRAERTIVDDLSRPFKPWEGCTVCWLDEDRKNILLCDGCDFEYHYYCVQPPLPDIPTADAWYCPRCIDEGKSSSQQAAHLRFQQPHPAVQQSEYQQAALLLGRQEFSSCTAEQRVEIVRLLVNLTTESLLVRDQLQSDFDQRKEKRRELHELRMKFKREHQEQVEREKALKEAKASAESNGGEDKASLKAVQELLREATKRTRAREAGQADSQRDRELEKQLLDESQADPARCELLGYDRHWNRYWLFGSWDGPNEGTVYVERTPATAPREDSLTSEPTTLFSSQAAPQVAQAVQPPTQQSASPWGVYKGAAAVDSLVEYLNVQGRREAALKKALQRVQPYIAQSPEPEQQQQSMRAAPAKQTTDCAGAAPSAEAPAEASAQKADTAAVMGSSDAPAAHPALETGSGPSIPDTPGAEPMEVDGHAKVTTSLAAESSEDADKGEMPMETPMDLHTAEVRKLAGEVMAFEEGLPAEALGTHSPTWPHERRRRWRLLLETTKRLPDIMAALIILESAIKPAYLKTSWRLWAFPAPNPVLAGTLASVRLRFTALRGAFSKFPRAPVAILSAAASREALPPAGSRRARLPRGALAEAAIAASGNASEESEPEPEQLPPRRRPTRQQKTALEMADEAYALKLQAELNGQRPPRERSRLGTKPPPRTTRSAGRANGAVKYTYSDGEEESESDFEPRRSTRQRSNLVVRLNRPTNFPVDPLRRTRAAGPVRDTSDEDSSLSKKRTTKGRAATRQRQHIITSEDESESE</sequence>
<dbReference type="PROSITE" id="PS50016">
    <property type="entry name" value="ZF_PHD_2"/>
    <property type="match status" value="1"/>
</dbReference>
<dbReference type="SUPFAM" id="SSF57903">
    <property type="entry name" value="FYVE/PHD zinc finger"/>
    <property type="match status" value="1"/>
</dbReference>
<gene>
    <name evidence="12" type="ORF">CVIRNUC_009327</name>
</gene>
<dbReference type="Gene3D" id="2.30.30.1150">
    <property type="match status" value="1"/>
</dbReference>
<feature type="compositionally biased region" description="Low complexity" evidence="9">
    <location>
        <begin position="1564"/>
        <end position="1573"/>
    </location>
</feature>
<feature type="compositionally biased region" description="Basic and acidic residues" evidence="9">
    <location>
        <begin position="1126"/>
        <end position="1147"/>
    </location>
</feature>
<organism evidence="12 13">
    <name type="scientific">Coccomyxa viridis</name>
    <dbReference type="NCBI Taxonomy" id="1274662"/>
    <lineage>
        <taxon>Eukaryota</taxon>
        <taxon>Viridiplantae</taxon>
        <taxon>Chlorophyta</taxon>
        <taxon>core chlorophytes</taxon>
        <taxon>Trebouxiophyceae</taxon>
        <taxon>Trebouxiophyceae incertae sedis</taxon>
        <taxon>Coccomyxaceae</taxon>
        <taxon>Coccomyxa</taxon>
    </lineage>
</organism>
<evidence type="ECO:0000313" key="13">
    <source>
        <dbReference type="Proteomes" id="UP001314263"/>
    </source>
</evidence>
<feature type="region of interest" description="Disordered" evidence="9">
    <location>
        <begin position="1610"/>
        <end position="1732"/>
    </location>
</feature>
<evidence type="ECO:0000259" key="11">
    <source>
        <dbReference type="PROSITE" id="PS50982"/>
    </source>
</evidence>
<comment type="subcellular location">
    <subcellularLocation>
        <location evidence="1">Nucleus</location>
    </subcellularLocation>
</comment>
<proteinExistence type="predicted"/>
<dbReference type="InterPro" id="IPR001739">
    <property type="entry name" value="Methyl_CpG_DNA-bd"/>
</dbReference>
<dbReference type="Pfam" id="PF00628">
    <property type="entry name" value="PHD"/>
    <property type="match status" value="1"/>
</dbReference>
<feature type="compositionally biased region" description="Low complexity" evidence="9">
    <location>
        <begin position="1316"/>
        <end position="1326"/>
    </location>
</feature>
<dbReference type="InterPro" id="IPR011011">
    <property type="entry name" value="Znf_FYVE_PHD"/>
</dbReference>
<dbReference type="InterPro" id="IPR016177">
    <property type="entry name" value="DNA-bd_dom_sf"/>
</dbReference>
<dbReference type="Pfam" id="PF01429">
    <property type="entry name" value="MBD"/>
    <property type="match status" value="1"/>
</dbReference>
<dbReference type="Gene3D" id="3.30.890.10">
    <property type="entry name" value="Methyl-cpg-binding Protein 2, Chain A"/>
    <property type="match status" value="1"/>
</dbReference>
<dbReference type="PANTHER" id="PTHR47162:SF10">
    <property type="entry name" value="METHYL-CPG-BINDING DOMAIN-CONTAINING PROTEIN 9 ISOFORM X1"/>
    <property type="match status" value="1"/>
</dbReference>